<gene>
    <name evidence="2" type="ORF">GCM10010449_39800</name>
</gene>
<organism evidence="2 3">
    <name type="scientific">Streptomyces rectiviolaceus</name>
    <dbReference type="NCBI Taxonomy" id="332591"/>
    <lineage>
        <taxon>Bacteria</taxon>
        <taxon>Bacillati</taxon>
        <taxon>Actinomycetota</taxon>
        <taxon>Actinomycetes</taxon>
        <taxon>Kitasatosporales</taxon>
        <taxon>Streptomycetaceae</taxon>
        <taxon>Streptomyces</taxon>
    </lineage>
</organism>
<evidence type="ECO:0000259" key="1">
    <source>
        <dbReference type="Pfam" id="PF03358"/>
    </source>
</evidence>
<dbReference type="Proteomes" id="UP001501637">
    <property type="component" value="Unassembled WGS sequence"/>
</dbReference>
<dbReference type="EMBL" id="BAAAUG010000069">
    <property type="protein sequence ID" value="GAA3113625.1"/>
    <property type="molecule type" value="Genomic_DNA"/>
</dbReference>
<dbReference type="InterPro" id="IPR029039">
    <property type="entry name" value="Flavoprotein-like_sf"/>
</dbReference>
<comment type="caution">
    <text evidence="2">The sequence shown here is derived from an EMBL/GenBank/DDBJ whole genome shotgun (WGS) entry which is preliminary data.</text>
</comment>
<dbReference type="InterPro" id="IPR005025">
    <property type="entry name" value="FMN_Rdtase-like_dom"/>
</dbReference>
<accession>A0ABP6MM98</accession>
<name>A0ABP6MM98_9ACTN</name>
<sequence>MTIKGTGGAACLYNLMPLQPREGVTVRALALVCTLSPSPAASSSEKLAGQVLAELEKRDVTVECVRVADHDVKPGIKADMGNGDAWPALRDKVLAADILLVATPIWLGHPSSICQRVLERLNADSSETDDQGLPLYYGKVAAVAVVGNEDGAHKVSADVFQGLNDVGFSLAPGAVTYWVGEAMQGTDYQDLEETPDSVAGTTRTLAANMVHLARLLRDAPFQTPGK</sequence>
<evidence type="ECO:0000313" key="2">
    <source>
        <dbReference type="EMBL" id="GAA3113625.1"/>
    </source>
</evidence>
<reference evidence="3" key="1">
    <citation type="journal article" date="2019" name="Int. J. Syst. Evol. Microbiol.">
        <title>The Global Catalogue of Microorganisms (GCM) 10K type strain sequencing project: providing services to taxonomists for standard genome sequencing and annotation.</title>
        <authorList>
            <consortium name="The Broad Institute Genomics Platform"/>
            <consortium name="The Broad Institute Genome Sequencing Center for Infectious Disease"/>
            <person name="Wu L."/>
            <person name="Ma J."/>
        </authorList>
    </citation>
    <scope>NUCLEOTIDE SEQUENCE [LARGE SCALE GENOMIC DNA]</scope>
    <source>
        <strain evidence="3">JCM 9092</strain>
    </source>
</reference>
<proteinExistence type="predicted"/>
<evidence type="ECO:0000313" key="3">
    <source>
        <dbReference type="Proteomes" id="UP001501637"/>
    </source>
</evidence>
<protein>
    <submittedName>
        <fullName evidence="2">NAD(P)H-dependent oxidoreductase</fullName>
    </submittedName>
</protein>
<dbReference type="SUPFAM" id="SSF52218">
    <property type="entry name" value="Flavoproteins"/>
    <property type="match status" value="1"/>
</dbReference>
<keyword evidence="3" id="KW-1185">Reference proteome</keyword>
<feature type="domain" description="NADPH-dependent FMN reductase-like" evidence="1">
    <location>
        <begin position="32"/>
        <end position="172"/>
    </location>
</feature>
<dbReference type="Pfam" id="PF03358">
    <property type="entry name" value="FMN_red"/>
    <property type="match status" value="1"/>
</dbReference>
<dbReference type="Gene3D" id="3.40.50.360">
    <property type="match status" value="1"/>
</dbReference>